<evidence type="ECO:0000256" key="1">
    <source>
        <dbReference type="PIRSR" id="PIRSR005962-1"/>
    </source>
</evidence>
<proteinExistence type="predicted"/>
<sequence length="416" mass="42383">MTKVLDDVAWVAQDLAGVYEDLHQHPELSGAEVRTAGIVAERLSGLGWEVGTAVGGTGVVGVLRNGDGPTVMLRADMDGLPVLEKSGLGYASTARGTSPDGADVPVMHACGHDVHVTCLLGAATLFSAHLPAWSGTIVAVFQPAEETGAGARDMVADGLFDRFPVPDVVMGQHVAPFPAGALGVHAGPAFAGSDSFAVTLFGRSGHGSRPETTVDPVVMAAATIMRLQGLISREIGGNETAVLTVGQLNAGTKDNIIPEEARLGISIRTADPAVRERMISGMTRIINGEAAASGAPQPPSITAGQHFPVVVNNHDATARVREAFSAKLGGAVDPGPVTGSEDVGTLATAAGAPLVYWLLGGTDPEAYGRAVQDGTVASTIPSNHSPTFAPVIRPTLDAGISALVVAAFAWVGKPEG</sequence>
<accession>A0A1H1S1E5</accession>
<dbReference type="OrthoDB" id="9777385at2"/>
<reference evidence="4" key="1">
    <citation type="submission" date="2016-10" db="EMBL/GenBank/DDBJ databases">
        <authorList>
            <person name="Varghese N."/>
            <person name="Submissions S."/>
        </authorList>
    </citation>
    <scope>NUCLEOTIDE SEQUENCE [LARGE SCALE GENOMIC DNA]</scope>
    <source>
        <strain evidence="4">IMMIB L-1606</strain>
    </source>
</reference>
<dbReference type="NCBIfam" id="TIGR01891">
    <property type="entry name" value="amidohydrolases"/>
    <property type="match status" value="1"/>
</dbReference>
<dbReference type="PANTHER" id="PTHR11014:SF63">
    <property type="entry name" value="METALLOPEPTIDASE, PUTATIVE (AFU_ORTHOLOGUE AFUA_6G09600)-RELATED"/>
    <property type="match status" value="1"/>
</dbReference>
<evidence type="ECO:0000313" key="3">
    <source>
        <dbReference type="EMBL" id="SDS41723.1"/>
    </source>
</evidence>
<feature type="binding site" evidence="1">
    <location>
        <position position="173"/>
    </location>
    <ligand>
        <name>Mn(2+)</name>
        <dbReference type="ChEBI" id="CHEBI:29035"/>
        <label>1</label>
    </ligand>
</feature>
<keyword evidence="4" id="KW-1185">Reference proteome</keyword>
<dbReference type="PANTHER" id="PTHR11014">
    <property type="entry name" value="PEPTIDASE M20 FAMILY MEMBER"/>
    <property type="match status" value="1"/>
</dbReference>
<dbReference type="Gene3D" id="3.30.70.360">
    <property type="match status" value="1"/>
</dbReference>
<dbReference type="SUPFAM" id="SSF55031">
    <property type="entry name" value="Bacterial exopeptidase dimerisation domain"/>
    <property type="match status" value="1"/>
</dbReference>
<evidence type="ECO:0000259" key="2">
    <source>
        <dbReference type="Pfam" id="PF07687"/>
    </source>
</evidence>
<dbReference type="Pfam" id="PF01546">
    <property type="entry name" value="Peptidase_M20"/>
    <property type="match status" value="1"/>
</dbReference>
<feature type="binding site" evidence="1">
    <location>
        <position position="112"/>
    </location>
    <ligand>
        <name>Mn(2+)</name>
        <dbReference type="ChEBI" id="CHEBI:29035"/>
        <label>2</label>
    </ligand>
</feature>
<dbReference type="SUPFAM" id="SSF53187">
    <property type="entry name" value="Zn-dependent exopeptidases"/>
    <property type="match status" value="1"/>
</dbReference>
<name>A0A1H1S1E5_9MICC</name>
<keyword evidence="1" id="KW-0479">Metal-binding</keyword>
<organism evidence="3 4">
    <name type="scientific">Pseudarthrobacter equi</name>
    <dbReference type="NCBI Taxonomy" id="728066"/>
    <lineage>
        <taxon>Bacteria</taxon>
        <taxon>Bacillati</taxon>
        <taxon>Actinomycetota</taxon>
        <taxon>Actinomycetes</taxon>
        <taxon>Micrococcales</taxon>
        <taxon>Micrococcaceae</taxon>
        <taxon>Pseudarthrobacter</taxon>
    </lineage>
</organism>
<dbReference type="EMBL" id="LT629779">
    <property type="protein sequence ID" value="SDS41723.1"/>
    <property type="molecule type" value="Genomic_DNA"/>
</dbReference>
<protein>
    <submittedName>
        <fullName evidence="3">Hippurate hydrolase</fullName>
    </submittedName>
</protein>
<dbReference type="PIRSF" id="PIRSF005962">
    <property type="entry name" value="Pept_M20D_amidohydro"/>
    <property type="match status" value="1"/>
</dbReference>
<feature type="domain" description="Peptidase M20 dimerisation" evidence="2">
    <location>
        <begin position="192"/>
        <end position="290"/>
    </location>
</feature>
<dbReference type="Proteomes" id="UP000198751">
    <property type="component" value="Chromosome I"/>
</dbReference>
<feature type="binding site" evidence="1">
    <location>
        <position position="110"/>
    </location>
    <ligand>
        <name>Mn(2+)</name>
        <dbReference type="ChEBI" id="CHEBI:29035"/>
        <label>2</label>
    </ligand>
</feature>
<dbReference type="GO" id="GO:0016787">
    <property type="term" value="F:hydrolase activity"/>
    <property type="evidence" value="ECO:0007669"/>
    <property type="project" value="UniProtKB-KW"/>
</dbReference>
<dbReference type="Pfam" id="PF07687">
    <property type="entry name" value="M20_dimer"/>
    <property type="match status" value="1"/>
</dbReference>
<dbReference type="AlphaFoldDB" id="A0A1H1S1E5"/>
<dbReference type="Gene3D" id="3.40.630.10">
    <property type="entry name" value="Zn peptidases"/>
    <property type="match status" value="1"/>
</dbReference>
<dbReference type="InterPro" id="IPR011650">
    <property type="entry name" value="Peptidase_M20_dimer"/>
</dbReference>
<dbReference type="InterPro" id="IPR002933">
    <property type="entry name" value="Peptidase_M20"/>
</dbReference>
<dbReference type="InterPro" id="IPR017439">
    <property type="entry name" value="Amidohydrolase"/>
</dbReference>
<keyword evidence="1" id="KW-0464">Manganese</keyword>
<feature type="binding site" evidence="1">
    <location>
        <position position="146"/>
    </location>
    <ligand>
        <name>Mn(2+)</name>
        <dbReference type="ChEBI" id="CHEBI:29035"/>
        <label>2</label>
    </ligand>
</feature>
<dbReference type="InterPro" id="IPR036264">
    <property type="entry name" value="Bact_exopeptidase_dim_dom"/>
</dbReference>
<comment type="cofactor">
    <cofactor evidence="1">
        <name>Mn(2+)</name>
        <dbReference type="ChEBI" id="CHEBI:29035"/>
    </cofactor>
    <text evidence="1">The Mn(2+) ion enhances activity.</text>
</comment>
<evidence type="ECO:0000313" key="4">
    <source>
        <dbReference type="Proteomes" id="UP000198751"/>
    </source>
</evidence>
<dbReference type="GO" id="GO:0046872">
    <property type="term" value="F:metal ion binding"/>
    <property type="evidence" value="ECO:0007669"/>
    <property type="project" value="UniProtKB-KW"/>
</dbReference>
<keyword evidence="3" id="KW-0378">Hydrolase</keyword>
<gene>
    <name evidence="3" type="ORF">SAMN04489743_0026</name>
</gene>
<dbReference type="RefSeq" id="WP_091716538.1">
    <property type="nucleotide sequence ID" value="NZ_LT629779.1"/>
</dbReference>